<keyword evidence="1" id="KW-0408">Iron</keyword>
<keyword evidence="4" id="KW-1185">Reference proteome</keyword>
<protein>
    <submittedName>
        <fullName evidence="3">FeoA domain-containing protein</fullName>
    </submittedName>
</protein>
<dbReference type="InterPro" id="IPR007167">
    <property type="entry name" value="Fe-transptr_FeoA-like"/>
</dbReference>
<dbReference type="InterPro" id="IPR038157">
    <property type="entry name" value="FeoA_core_dom"/>
</dbReference>
<reference evidence="4" key="1">
    <citation type="submission" date="2017-04" db="EMBL/GenBank/DDBJ databases">
        <authorList>
            <person name="Varghese N."/>
            <person name="Submissions S."/>
        </authorList>
    </citation>
    <scope>NUCLEOTIDE SEQUENCE [LARGE SCALE GENOMIC DNA]</scope>
    <source>
        <strain evidence="4">DSM 16537</strain>
    </source>
</reference>
<dbReference type="Proteomes" id="UP000192333">
    <property type="component" value="Chromosome I"/>
</dbReference>
<evidence type="ECO:0000256" key="1">
    <source>
        <dbReference type="ARBA" id="ARBA00023004"/>
    </source>
</evidence>
<sequence length="88" mass="9838">MISAIEMHSDQSYIIHSIIDSPLQVNFLEIGVLVGKRIKLLHQAPFSGSMAFEVGENLVFMRKSEANLIQVIPEGENQDNKESVLKTI</sequence>
<dbReference type="InterPro" id="IPR008988">
    <property type="entry name" value="Transcriptional_repressor_C"/>
</dbReference>
<feature type="domain" description="Ferrous iron transporter FeoA-like" evidence="2">
    <location>
        <begin position="2"/>
        <end position="73"/>
    </location>
</feature>
<evidence type="ECO:0000313" key="4">
    <source>
        <dbReference type="Proteomes" id="UP000192333"/>
    </source>
</evidence>
<organism evidence="3 4">
    <name type="scientific">Aquiflexum balticum DSM 16537</name>
    <dbReference type="NCBI Taxonomy" id="758820"/>
    <lineage>
        <taxon>Bacteria</taxon>
        <taxon>Pseudomonadati</taxon>
        <taxon>Bacteroidota</taxon>
        <taxon>Cytophagia</taxon>
        <taxon>Cytophagales</taxon>
        <taxon>Cyclobacteriaceae</taxon>
        <taxon>Aquiflexum</taxon>
    </lineage>
</organism>
<gene>
    <name evidence="3" type="ORF">SAMN00777080_0759</name>
</gene>
<proteinExistence type="predicted"/>
<evidence type="ECO:0000313" key="3">
    <source>
        <dbReference type="EMBL" id="SMD42219.1"/>
    </source>
</evidence>
<dbReference type="Pfam" id="PF04023">
    <property type="entry name" value="FeoA"/>
    <property type="match status" value="1"/>
</dbReference>
<dbReference type="RefSeq" id="WP_172805159.1">
    <property type="nucleotide sequence ID" value="NZ_LT838813.1"/>
</dbReference>
<name>A0A1W2GZY7_9BACT</name>
<dbReference type="AlphaFoldDB" id="A0A1W2GZY7"/>
<dbReference type="SMART" id="SM00899">
    <property type="entry name" value="FeoA"/>
    <property type="match status" value="1"/>
</dbReference>
<dbReference type="Gene3D" id="2.30.30.90">
    <property type="match status" value="1"/>
</dbReference>
<dbReference type="SUPFAM" id="SSF50037">
    <property type="entry name" value="C-terminal domain of transcriptional repressors"/>
    <property type="match status" value="1"/>
</dbReference>
<dbReference type="STRING" id="758820.SAMN00777080_0759"/>
<dbReference type="EMBL" id="LT838813">
    <property type="protein sequence ID" value="SMD42219.1"/>
    <property type="molecule type" value="Genomic_DNA"/>
</dbReference>
<evidence type="ECO:0000259" key="2">
    <source>
        <dbReference type="SMART" id="SM00899"/>
    </source>
</evidence>
<accession>A0A1W2GZY7</accession>
<dbReference type="GO" id="GO:0046914">
    <property type="term" value="F:transition metal ion binding"/>
    <property type="evidence" value="ECO:0007669"/>
    <property type="project" value="InterPro"/>
</dbReference>